<feature type="compositionally biased region" description="Basic and acidic residues" evidence="1">
    <location>
        <begin position="180"/>
        <end position="206"/>
    </location>
</feature>
<gene>
    <name evidence="2" type="ORF">XD92_1515</name>
</gene>
<sequence>MIEKSKLFEDLKAEYAENPLVSERTINAALETMMRYTNDDTKEDEFLKDVKSILKEAEGNARKVAADTAKKVEAKKKPTSKEDPKPGDDGGEPKEKEDEVPAWFGKIIERLDSYEKRFAEEDKRKAAEQVKEQAIAKVKIYPQNVIDVVVDNFDFTQEGAIEKFVEKVSKTAGKFGITPEKGEPKETKPDFSKLRKELESNDALLK</sequence>
<dbReference type="AlphaFoldDB" id="A0A101HFT1"/>
<feature type="region of interest" description="Disordered" evidence="1">
    <location>
        <begin position="59"/>
        <end position="101"/>
    </location>
</feature>
<evidence type="ECO:0000313" key="3">
    <source>
        <dbReference type="Proteomes" id="UP000053860"/>
    </source>
</evidence>
<reference evidence="3" key="1">
    <citation type="journal article" date="2015" name="MBio">
        <title>Genome-Resolved Metagenomic Analysis Reveals Roles for Candidate Phyla and Other Microbial Community Members in Biogeochemical Transformations in Oil Reservoirs.</title>
        <authorList>
            <person name="Hu P."/>
            <person name="Tom L."/>
            <person name="Singh A."/>
            <person name="Thomas B.C."/>
            <person name="Baker B.J."/>
            <person name="Piceno Y.M."/>
            <person name="Andersen G.L."/>
            <person name="Banfield J.F."/>
        </authorList>
    </citation>
    <scope>NUCLEOTIDE SEQUENCE [LARGE SCALE GENOMIC DNA]</scope>
</reference>
<proteinExistence type="predicted"/>
<feature type="compositionally biased region" description="Basic and acidic residues" evidence="1">
    <location>
        <begin position="59"/>
        <end position="99"/>
    </location>
</feature>
<dbReference type="Proteomes" id="UP000053860">
    <property type="component" value="Unassembled WGS sequence"/>
</dbReference>
<feature type="region of interest" description="Disordered" evidence="1">
    <location>
        <begin position="174"/>
        <end position="206"/>
    </location>
</feature>
<accession>A0A101HFT1</accession>
<organism evidence="2 3">
    <name type="scientific">Proteiniphilum acetatigenes</name>
    <dbReference type="NCBI Taxonomy" id="294710"/>
    <lineage>
        <taxon>Bacteria</taxon>
        <taxon>Pseudomonadati</taxon>
        <taxon>Bacteroidota</taxon>
        <taxon>Bacteroidia</taxon>
        <taxon>Bacteroidales</taxon>
        <taxon>Dysgonomonadaceae</taxon>
        <taxon>Proteiniphilum</taxon>
    </lineage>
</organism>
<name>A0A101HFT1_9BACT</name>
<comment type="caution">
    <text evidence="2">The sequence shown here is derived from an EMBL/GenBank/DDBJ whole genome shotgun (WGS) entry which is preliminary data.</text>
</comment>
<evidence type="ECO:0000313" key="2">
    <source>
        <dbReference type="EMBL" id="KUK75793.1"/>
    </source>
</evidence>
<protein>
    <submittedName>
        <fullName evidence="2">Uncharacterized protein</fullName>
    </submittedName>
</protein>
<dbReference type="EMBL" id="LGGN01000366">
    <property type="protein sequence ID" value="KUK75793.1"/>
    <property type="molecule type" value="Genomic_DNA"/>
</dbReference>
<evidence type="ECO:0000256" key="1">
    <source>
        <dbReference type="SAM" id="MobiDB-lite"/>
    </source>
</evidence>